<evidence type="ECO:0000256" key="1">
    <source>
        <dbReference type="SAM" id="Phobius"/>
    </source>
</evidence>
<reference evidence="2" key="1">
    <citation type="submission" date="2016-10" db="EMBL/GenBank/DDBJ databases">
        <title>Sequence of Gallionella enrichment culture.</title>
        <authorList>
            <person name="Poehlein A."/>
            <person name="Muehling M."/>
            <person name="Daniel R."/>
        </authorList>
    </citation>
    <scope>NUCLEOTIDE SEQUENCE</scope>
</reference>
<organism evidence="2">
    <name type="scientific">mine drainage metagenome</name>
    <dbReference type="NCBI Taxonomy" id="410659"/>
    <lineage>
        <taxon>unclassified sequences</taxon>
        <taxon>metagenomes</taxon>
        <taxon>ecological metagenomes</taxon>
    </lineage>
</organism>
<dbReference type="AlphaFoldDB" id="A0A1J5TQ24"/>
<sequence>MSEEYNVPDEERTRSLKSLVQVVYVLYALSYFTGITAIIGIIINYVKQEDAAGTWLESHFRWQIRTFWFGLLWAVIGAITVFIAIGFAVLFANFCWIIYRIVKGWLNLNDNKPMTF</sequence>
<dbReference type="EMBL" id="MLJW01000008">
    <property type="protein sequence ID" value="OIR15796.1"/>
    <property type="molecule type" value="Genomic_DNA"/>
</dbReference>
<name>A0A1J5TQ24_9ZZZZ</name>
<keyword evidence="1" id="KW-0472">Membrane</keyword>
<proteinExistence type="predicted"/>
<keyword evidence="1" id="KW-0812">Transmembrane</keyword>
<accession>A0A1J5TQ24</accession>
<evidence type="ECO:0008006" key="3">
    <source>
        <dbReference type="Google" id="ProtNLM"/>
    </source>
</evidence>
<comment type="caution">
    <text evidence="2">The sequence shown here is derived from an EMBL/GenBank/DDBJ whole genome shotgun (WGS) entry which is preliminary data.</text>
</comment>
<gene>
    <name evidence="2" type="ORF">GALL_32970</name>
</gene>
<protein>
    <recommendedName>
        <fullName evidence="3">Transmembrane protein</fullName>
    </recommendedName>
</protein>
<evidence type="ECO:0000313" key="2">
    <source>
        <dbReference type="EMBL" id="OIR15796.1"/>
    </source>
</evidence>
<keyword evidence="1" id="KW-1133">Transmembrane helix</keyword>
<feature type="transmembrane region" description="Helical" evidence="1">
    <location>
        <begin position="67"/>
        <end position="99"/>
    </location>
</feature>
<feature type="transmembrane region" description="Helical" evidence="1">
    <location>
        <begin position="24"/>
        <end position="46"/>
    </location>
</feature>